<dbReference type="Proteomes" id="UP000595437">
    <property type="component" value="Chromosome 17"/>
</dbReference>
<keyword evidence="2" id="KW-1185">Reference proteome</keyword>
<sequence>MWKHLLYFSTENINSLVQLSTVPSLSPCALKINSLCRGPGQQDEEPLHLLHVCPKPERTQLLVNQQLFHDHSISSLFGFLTRTD</sequence>
<feature type="non-terminal residue" evidence="1">
    <location>
        <position position="84"/>
    </location>
</feature>
<evidence type="ECO:0000313" key="2">
    <source>
        <dbReference type="Proteomes" id="UP000595437"/>
    </source>
</evidence>
<protein>
    <submittedName>
        <fullName evidence="1">Uncharacterized protein</fullName>
    </submittedName>
</protein>
<name>A0A7T8GNG2_CALRO</name>
<proteinExistence type="predicted"/>
<dbReference type="AlphaFoldDB" id="A0A7T8GNG2"/>
<evidence type="ECO:0000313" key="1">
    <source>
        <dbReference type="EMBL" id="QQP34964.1"/>
    </source>
</evidence>
<dbReference type="EMBL" id="CP045906">
    <property type="protein sequence ID" value="QQP34964.1"/>
    <property type="molecule type" value="Genomic_DNA"/>
</dbReference>
<organism evidence="1 2">
    <name type="scientific">Caligus rogercresseyi</name>
    <name type="common">Sea louse</name>
    <dbReference type="NCBI Taxonomy" id="217165"/>
    <lineage>
        <taxon>Eukaryota</taxon>
        <taxon>Metazoa</taxon>
        <taxon>Ecdysozoa</taxon>
        <taxon>Arthropoda</taxon>
        <taxon>Crustacea</taxon>
        <taxon>Multicrustacea</taxon>
        <taxon>Hexanauplia</taxon>
        <taxon>Copepoda</taxon>
        <taxon>Siphonostomatoida</taxon>
        <taxon>Caligidae</taxon>
        <taxon>Caligus</taxon>
    </lineage>
</organism>
<gene>
    <name evidence="1" type="ORF">FKW44_023036</name>
</gene>
<accession>A0A7T8GNG2</accession>
<reference evidence="2" key="1">
    <citation type="submission" date="2021-01" db="EMBL/GenBank/DDBJ databases">
        <title>Caligus Genome Assembly.</title>
        <authorList>
            <person name="Gallardo-Escarate C."/>
        </authorList>
    </citation>
    <scope>NUCLEOTIDE SEQUENCE [LARGE SCALE GENOMIC DNA]</scope>
</reference>